<dbReference type="Pfam" id="PF00009">
    <property type="entry name" value="GTP_EFTU"/>
    <property type="match status" value="1"/>
</dbReference>
<dbReference type="PANTHER" id="PTHR43261:SF6">
    <property type="entry name" value="ELONGATION FACTOR G-LIKE PROTEIN"/>
    <property type="match status" value="1"/>
</dbReference>
<dbReference type="GO" id="GO:0032790">
    <property type="term" value="P:ribosome disassembly"/>
    <property type="evidence" value="ECO:0007669"/>
    <property type="project" value="TreeGrafter"/>
</dbReference>
<dbReference type="InterPro" id="IPR005225">
    <property type="entry name" value="Small_GTP-bd"/>
</dbReference>
<dbReference type="PROSITE" id="PS51722">
    <property type="entry name" value="G_TR_2"/>
    <property type="match status" value="1"/>
</dbReference>
<reference evidence="4" key="1">
    <citation type="submission" date="2020-10" db="EMBL/GenBank/DDBJ databases">
        <authorList>
            <person name="Gilroy R."/>
        </authorList>
    </citation>
    <scope>NUCLEOTIDE SEQUENCE</scope>
    <source>
        <strain evidence="4">CHK195-4489</strain>
    </source>
</reference>
<evidence type="ECO:0000256" key="1">
    <source>
        <dbReference type="ARBA" id="ARBA00022741"/>
    </source>
</evidence>
<dbReference type="Gene3D" id="3.40.50.300">
    <property type="entry name" value="P-loop containing nucleotide triphosphate hydrolases"/>
    <property type="match status" value="2"/>
</dbReference>
<dbReference type="PRINTS" id="PR00315">
    <property type="entry name" value="ELONGATNFCT"/>
</dbReference>
<keyword evidence="1" id="KW-0547">Nucleotide-binding</keyword>
<reference evidence="4" key="2">
    <citation type="journal article" date="2021" name="PeerJ">
        <title>Extensive microbial diversity within the chicken gut microbiome revealed by metagenomics and culture.</title>
        <authorList>
            <person name="Gilroy R."/>
            <person name="Ravi A."/>
            <person name="Getino M."/>
            <person name="Pursley I."/>
            <person name="Horton D.L."/>
            <person name="Alikhan N.F."/>
            <person name="Baker D."/>
            <person name="Gharbi K."/>
            <person name="Hall N."/>
            <person name="Watson M."/>
            <person name="Adriaenssens E.M."/>
            <person name="Foster-Nyarko E."/>
            <person name="Jarju S."/>
            <person name="Secka A."/>
            <person name="Antonio M."/>
            <person name="Oren A."/>
            <person name="Chaudhuri R.R."/>
            <person name="La Ragione R."/>
            <person name="Hildebrand F."/>
            <person name="Pallen M.J."/>
        </authorList>
    </citation>
    <scope>NUCLEOTIDE SEQUENCE</scope>
    <source>
        <strain evidence="4">CHK195-4489</strain>
    </source>
</reference>
<dbReference type="EMBL" id="DVMM01000208">
    <property type="protein sequence ID" value="HIU30486.1"/>
    <property type="molecule type" value="Genomic_DNA"/>
</dbReference>
<dbReference type="AlphaFoldDB" id="A0A9D1LB00"/>
<protein>
    <submittedName>
        <fullName evidence="4">GTP-binding protein</fullName>
    </submittedName>
</protein>
<proteinExistence type="predicted"/>
<dbReference type="NCBIfam" id="TIGR00231">
    <property type="entry name" value="small_GTP"/>
    <property type="match status" value="1"/>
</dbReference>
<feature type="non-terminal residue" evidence="4">
    <location>
        <position position="189"/>
    </location>
</feature>
<comment type="caution">
    <text evidence="4">The sequence shown here is derived from an EMBL/GenBank/DDBJ whole genome shotgun (WGS) entry which is preliminary data.</text>
</comment>
<dbReference type="SUPFAM" id="SSF52540">
    <property type="entry name" value="P-loop containing nucleoside triphosphate hydrolases"/>
    <property type="match status" value="1"/>
</dbReference>
<evidence type="ECO:0000259" key="3">
    <source>
        <dbReference type="PROSITE" id="PS51722"/>
    </source>
</evidence>
<feature type="domain" description="Tr-type G" evidence="3">
    <location>
        <begin position="4"/>
        <end position="189"/>
    </location>
</feature>
<dbReference type="Proteomes" id="UP000824089">
    <property type="component" value="Unassembled WGS sequence"/>
</dbReference>
<gene>
    <name evidence="4" type="ORF">IAD50_09365</name>
</gene>
<keyword evidence="2" id="KW-0342">GTP-binding</keyword>
<organism evidence="4 5">
    <name type="scientific">Candidatus Egerieisoma faecipullorum</name>
    <dbReference type="NCBI Taxonomy" id="2840963"/>
    <lineage>
        <taxon>Bacteria</taxon>
        <taxon>Bacillati</taxon>
        <taxon>Bacillota</taxon>
        <taxon>Clostridia</taxon>
        <taxon>Eubacteriales</taxon>
        <taxon>Clostridiaceae</taxon>
        <taxon>Clostridiaceae incertae sedis</taxon>
        <taxon>Candidatus Egerieisoma</taxon>
    </lineage>
</organism>
<dbReference type="InterPro" id="IPR027417">
    <property type="entry name" value="P-loop_NTPase"/>
</dbReference>
<evidence type="ECO:0000256" key="2">
    <source>
        <dbReference type="ARBA" id="ARBA00023134"/>
    </source>
</evidence>
<dbReference type="GO" id="GO:0003924">
    <property type="term" value="F:GTPase activity"/>
    <property type="evidence" value="ECO:0007669"/>
    <property type="project" value="InterPro"/>
</dbReference>
<dbReference type="PANTHER" id="PTHR43261">
    <property type="entry name" value="TRANSLATION ELONGATION FACTOR G-RELATED"/>
    <property type="match status" value="1"/>
</dbReference>
<name>A0A9D1LB00_9CLOT</name>
<evidence type="ECO:0000313" key="5">
    <source>
        <dbReference type="Proteomes" id="UP000824089"/>
    </source>
</evidence>
<dbReference type="InterPro" id="IPR000795">
    <property type="entry name" value="T_Tr_GTP-bd_dom"/>
</dbReference>
<dbReference type="GO" id="GO:0005525">
    <property type="term" value="F:GTP binding"/>
    <property type="evidence" value="ECO:0007669"/>
    <property type="project" value="UniProtKB-KW"/>
</dbReference>
<sequence length="189" mass="20429">MKSSDLRNVVLLGHGGVGKTSAAEAMLYNAGATDRLGRINEGNTVLDYDQEEIRRQASVSLAIAPFDWKNSTVNIIDTPGYFDFAGEMLEGVSVADSAVIVAAGAMSVGTEKAWDFANSRNLPRVIFVNKMNDDTADFDKIYGELKDVLGRSCVALQLPIRKNNKLVGIVDGITMEASMFDQDGNLTEC</sequence>
<evidence type="ECO:0000313" key="4">
    <source>
        <dbReference type="EMBL" id="HIU30486.1"/>
    </source>
</evidence>
<accession>A0A9D1LB00</accession>